<dbReference type="AlphaFoldDB" id="A0A0S4QL81"/>
<dbReference type="RefSeq" id="WP_091276572.1">
    <property type="nucleotide sequence ID" value="NZ_FAOZ01000007.1"/>
</dbReference>
<feature type="transmembrane region" description="Helical" evidence="1">
    <location>
        <begin position="56"/>
        <end position="76"/>
    </location>
</feature>
<sequence length="100" mass="10846">MGTSLAVLVFLVFFAVWARTAAPNSWRIPVYTLLAVVGFPVAFGLLTLALDWWTDWWNGFLGVPLLVVILAAAGFFALVHAVGFLGVMHMLGVLALGPFR</sequence>
<evidence type="ECO:0000313" key="3">
    <source>
        <dbReference type="Proteomes" id="UP000198802"/>
    </source>
</evidence>
<name>A0A0S4QL81_9ACTN</name>
<gene>
    <name evidence="2" type="ORF">Ga0074812_107295</name>
</gene>
<proteinExistence type="predicted"/>
<keyword evidence="1" id="KW-0812">Transmembrane</keyword>
<keyword evidence="1" id="KW-0472">Membrane</keyword>
<organism evidence="2 3">
    <name type="scientific">Parafrankia irregularis</name>
    <dbReference type="NCBI Taxonomy" id="795642"/>
    <lineage>
        <taxon>Bacteria</taxon>
        <taxon>Bacillati</taxon>
        <taxon>Actinomycetota</taxon>
        <taxon>Actinomycetes</taxon>
        <taxon>Frankiales</taxon>
        <taxon>Frankiaceae</taxon>
        <taxon>Parafrankia</taxon>
    </lineage>
</organism>
<keyword evidence="1" id="KW-1133">Transmembrane helix</keyword>
<dbReference type="EMBL" id="FAOZ01000007">
    <property type="protein sequence ID" value="CUU56411.1"/>
    <property type="molecule type" value="Genomic_DNA"/>
</dbReference>
<protein>
    <submittedName>
        <fullName evidence="2">Uncharacterized protein</fullName>
    </submittedName>
</protein>
<reference evidence="3" key="1">
    <citation type="submission" date="2015-11" db="EMBL/GenBank/DDBJ databases">
        <authorList>
            <person name="Varghese N."/>
        </authorList>
    </citation>
    <scope>NUCLEOTIDE SEQUENCE [LARGE SCALE GENOMIC DNA]</scope>
    <source>
        <strain evidence="3">DSM 45899</strain>
    </source>
</reference>
<keyword evidence="3" id="KW-1185">Reference proteome</keyword>
<accession>A0A0S4QL81</accession>
<evidence type="ECO:0000313" key="2">
    <source>
        <dbReference type="EMBL" id="CUU56411.1"/>
    </source>
</evidence>
<dbReference type="Proteomes" id="UP000198802">
    <property type="component" value="Unassembled WGS sequence"/>
</dbReference>
<evidence type="ECO:0000256" key="1">
    <source>
        <dbReference type="SAM" id="Phobius"/>
    </source>
</evidence>
<feature type="transmembrane region" description="Helical" evidence="1">
    <location>
        <begin position="28"/>
        <end position="49"/>
    </location>
</feature>